<feature type="domain" description="Resolvase/invertase-type recombinase catalytic" evidence="1">
    <location>
        <begin position="8"/>
        <end position="156"/>
    </location>
</feature>
<sequence length="488" mass="53434">MEKPSAVPAAIYARISHDKTGGGLGVDRQEADCRALAERLGWDVVTVYVDNDISAYSGAPRPQYRAMLDAVRAGEVRGIVAWHTDRLHRRASELEEFVNLAEAHHLQIQTVTAGTVDLATASGRMVARMLGAAAQHEVEHAKERMKRAKDQMAADGKYRGGQRPFGYDKDGTTIRSSEAKVLREATKAILAGRTLAGVARELNAAGSRTATGREWTYGRLKEVLVRPRNAGLLAHGLPGRNANRDRRGRSYDLEIIGQAAWPAIVPEDEWRTLVTMLTDPARSRQHGNDTRWLGSGIYRCGLCGAAMRPAPYGGTNSNKGRARKFLYRCTARAHLTISTDPTDAYIRGAVAELIRDPRVMAAMRPGEDSVIAADREERAKLSRRLDAFERDYAAGDITAKQLRAATERVSAEIEMVDARMAKALRSSASSTILRADDPGQAFLDAPIDVQRAVLSTVLTVEIMPAEKKGAPWTASRVRFLRAGSEVTR</sequence>
<dbReference type="InterPro" id="IPR038109">
    <property type="entry name" value="DNA_bind_recomb_sf"/>
</dbReference>
<accession>A0A0F0KX25</accession>
<evidence type="ECO:0000313" key="3">
    <source>
        <dbReference type="EMBL" id="KJL23786.1"/>
    </source>
</evidence>
<dbReference type="SUPFAM" id="SSF53041">
    <property type="entry name" value="Resolvase-like"/>
    <property type="match status" value="1"/>
</dbReference>
<organism evidence="3 4">
    <name type="scientific">Microbacterium oxydans</name>
    <dbReference type="NCBI Taxonomy" id="82380"/>
    <lineage>
        <taxon>Bacteria</taxon>
        <taxon>Bacillati</taxon>
        <taxon>Actinomycetota</taxon>
        <taxon>Actinomycetes</taxon>
        <taxon>Micrococcales</taxon>
        <taxon>Microbacteriaceae</taxon>
        <taxon>Microbacterium</taxon>
    </lineage>
</organism>
<dbReference type="InterPro" id="IPR011109">
    <property type="entry name" value="DNA_bind_recombinase_dom"/>
</dbReference>
<evidence type="ECO:0000313" key="4">
    <source>
        <dbReference type="Proteomes" id="UP000033725"/>
    </source>
</evidence>
<dbReference type="InterPro" id="IPR050639">
    <property type="entry name" value="SSR_resolvase"/>
</dbReference>
<dbReference type="PANTHER" id="PTHR30461">
    <property type="entry name" value="DNA-INVERTASE FROM LAMBDOID PROPHAGE"/>
    <property type="match status" value="1"/>
</dbReference>
<dbReference type="Pfam" id="PF07508">
    <property type="entry name" value="Recombinase"/>
    <property type="match status" value="1"/>
</dbReference>
<proteinExistence type="predicted"/>
<comment type="caution">
    <text evidence="3">The sequence shown here is derived from an EMBL/GenBank/DDBJ whole genome shotgun (WGS) entry which is preliminary data.</text>
</comment>
<feature type="domain" description="Recombinase" evidence="2">
    <location>
        <begin position="164"/>
        <end position="283"/>
    </location>
</feature>
<dbReference type="PANTHER" id="PTHR30461:SF23">
    <property type="entry name" value="DNA RECOMBINASE-RELATED"/>
    <property type="match status" value="1"/>
</dbReference>
<dbReference type="GO" id="GO:0000150">
    <property type="term" value="F:DNA strand exchange activity"/>
    <property type="evidence" value="ECO:0007669"/>
    <property type="project" value="InterPro"/>
</dbReference>
<dbReference type="InterPro" id="IPR036162">
    <property type="entry name" value="Resolvase-like_N_sf"/>
</dbReference>
<dbReference type="InterPro" id="IPR006119">
    <property type="entry name" value="Resolv_N"/>
</dbReference>
<dbReference type="RefSeq" id="WP_052674620.1">
    <property type="nucleotide sequence ID" value="NZ_JYIV01000022.1"/>
</dbReference>
<evidence type="ECO:0000259" key="1">
    <source>
        <dbReference type="PROSITE" id="PS51736"/>
    </source>
</evidence>
<dbReference type="PROSITE" id="PS51737">
    <property type="entry name" value="RECOMBINASE_DNA_BIND"/>
    <property type="match status" value="1"/>
</dbReference>
<dbReference type="Gene3D" id="3.40.50.1390">
    <property type="entry name" value="Resolvase, N-terminal catalytic domain"/>
    <property type="match status" value="1"/>
</dbReference>
<dbReference type="OrthoDB" id="4500247at2"/>
<gene>
    <name evidence="3" type="ORF">RN51_01321</name>
</gene>
<dbReference type="Proteomes" id="UP000033725">
    <property type="component" value="Unassembled WGS sequence"/>
</dbReference>
<name>A0A0F0KX25_9MICO</name>
<reference evidence="3 4" key="1">
    <citation type="submission" date="2015-02" db="EMBL/GenBank/DDBJ databases">
        <title>Draft genome sequences of ten Microbacterium spp. with emphasis on heavy metal contaminated environments.</title>
        <authorList>
            <person name="Corretto E."/>
        </authorList>
    </citation>
    <scope>NUCLEOTIDE SEQUENCE [LARGE SCALE GENOMIC DNA]</scope>
    <source>
        <strain evidence="3 4">BEL163</strain>
    </source>
</reference>
<dbReference type="PROSITE" id="PS51736">
    <property type="entry name" value="RECOMBINASES_3"/>
    <property type="match status" value="1"/>
</dbReference>
<dbReference type="AlphaFoldDB" id="A0A0F0KX25"/>
<dbReference type="PATRIC" id="fig|82380.10.peg.1329"/>
<dbReference type="Pfam" id="PF00239">
    <property type="entry name" value="Resolvase"/>
    <property type="match status" value="1"/>
</dbReference>
<evidence type="ECO:0008006" key="5">
    <source>
        <dbReference type="Google" id="ProtNLM"/>
    </source>
</evidence>
<dbReference type="GO" id="GO:0003677">
    <property type="term" value="F:DNA binding"/>
    <property type="evidence" value="ECO:0007669"/>
    <property type="project" value="InterPro"/>
</dbReference>
<evidence type="ECO:0000259" key="2">
    <source>
        <dbReference type="PROSITE" id="PS51737"/>
    </source>
</evidence>
<protein>
    <recommendedName>
        <fullName evidence="5">Serine recombinase</fullName>
    </recommendedName>
</protein>
<dbReference type="CDD" id="cd00338">
    <property type="entry name" value="Ser_Recombinase"/>
    <property type="match status" value="1"/>
</dbReference>
<dbReference type="EMBL" id="JYIV01000022">
    <property type="protein sequence ID" value="KJL23786.1"/>
    <property type="molecule type" value="Genomic_DNA"/>
</dbReference>
<dbReference type="SMART" id="SM00857">
    <property type="entry name" value="Resolvase"/>
    <property type="match status" value="1"/>
</dbReference>
<dbReference type="Gene3D" id="3.90.1750.20">
    <property type="entry name" value="Putative Large Serine Recombinase, Chain B, Domain 2"/>
    <property type="match status" value="1"/>
</dbReference>